<comment type="caution">
    <text evidence="4">The sequence shown here is derived from an EMBL/GenBank/DDBJ whole genome shotgun (WGS) entry which is preliminary data.</text>
</comment>
<organism evidence="4 5">
    <name type="scientific">Pipistrellus kuhlii</name>
    <name type="common">Kuhl's pipistrelle</name>
    <dbReference type="NCBI Taxonomy" id="59472"/>
    <lineage>
        <taxon>Eukaryota</taxon>
        <taxon>Metazoa</taxon>
        <taxon>Chordata</taxon>
        <taxon>Craniata</taxon>
        <taxon>Vertebrata</taxon>
        <taxon>Euteleostomi</taxon>
        <taxon>Mammalia</taxon>
        <taxon>Eutheria</taxon>
        <taxon>Laurasiatheria</taxon>
        <taxon>Chiroptera</taxon>
        <taxon>Yangochiroptera</taxon>
        <taxon>Vespertilionidae</taxon>
        <taxon>Pipistrellus</taxon>
    </lineage>
</organism>
<dbReference type="EMBL" id="JACAGB010000031">
    <property type="protein sequence ID" value="KAF6294754.1"/>
    <property type="molecule type" value="Genomic_DNA"/>
</dbReference>
<dbReference type="PANTHER" id="PTHR22106">
    <property type="entry name" value="COILED-COIL DOMAIN-CONTAINING PROTEIN 78"/>
    <property type="match status" value="1"/>
</dbReference>
<gene>
    <name evidence="4" type="ORF">mPipKuh1_002256</name>
</gene>
<evidence type="ECO:0000313" key="4">
    <source>
        <dbReference type="EMBL" id="KAF6294754.1"/>
    </source>
</evidence>
<name>A0A7J7T2A2_PIPKU</name>
<proteinExistence type="predicted"/>
<dbReference type="InterPro" id="IPR039873">
    <property type="entry name" value="CCDC78"/>
</dbReference>
<reference evidence="4 5" key="1">
    <citation type="journal article" date="2020" name="Nature">
        <title>Six reference-quality genomes reveal evolution of bat adaptations.</title>
        <authorList>
            <person name="Jebb D."/>
            <person name="Huang Z."/>
            <person name="Pippel M."/>
            <person name="Hughes G.M."/>
            <person name="Lavrichenko K."/>
            <person name="Devanna P."/>
            <person name="Winkler S."/>
            <person name="Jermiin L.S."/>
            <person name="Skirmuntt E.C."/>
            <person name="Katzourakis A."/>
            <person name="Burkitt-Gray L."/>
            <person name="Ray D.A."/>
            <person name="Sullivan K.A.M."/>
            <person name="Roscito J.G."/>
            <person name="Kirilenko B.M."/>
            <person name="Davalos L.M."/>
            <person name="Corthals A.P."/>
            <person name="Power M.L."/>
            <person name="Jones G."/>
            <person name="Ransome R.D."/>
            <person name="Dechmann D.K.N."/>
            <person name="Locatelli A.G."/>
            <person name="Puechmaille S.J."/>
            <person name="Fedrigo O."/>
            <person name="Jarvis E.D."/>
            <person name="Hiller M."/>
            <person name="Vernes S.C."/>
            <person name="Myers E.W."/>
            <person name="Teeling E.C."/>
        </authorList>
    </citation>
    <scope>NUCLEOTIDE SEQUENCE [LARGE SCALE GENOMIC DNA]</scope>
    <source>
        <strain evidence="4">MPipKuh1</strain>
        <tissue evidence="4">Flight muscle</tissue>
    </source>
</reference>
<dbReference type="Pfam" id="PF14739">
    <property type="entry name" value="DUF4472"/>
    <property type="match status" value="1"/>
</dbReference>
<sequence>MERAAAAGPRPGAPSQPIKNVLPLTEDSPPGVPTDAPAWVTSLKTELPSELELSEEQRLQISKELVDLQITTLRLREQHETEIFELKSEVLRLENRVLELELQGDRAAAAKTDPGHLQAFAQELEQKVRGQEPCNHHTLQLQGEMKWTLEQHGARQQALETRVAALGQQLQGAQEEARMAGQRLAAQAVVLSTCQGQLRQAEAENARLQLQLKKMNEEYSIRLQRYSRALVEYADGTSQAPTAEALRTFLETTLGDIRAAHHSREQQLARAARVYRKRLADLSRRHEELLGAHRNLEAESWAQIRQKLRDFYHDTQAKLERERAELLVRATKAEAQLSELQEYVDQHLGRYKQEILRLRKLVDPGGPHLHPSLSAQGPAAANQSSDKLGAQLFRPAGRPPHRPASGCH</sequence>
<dbReference type="AlphaFoldDB" id="A0A7J7T2A2"/>
<accession>A0A7J7T2A2</accession>
<keyword evidence="1" id="KW-0175">Coiled coil</keyword>
<evidence type="ECO:0000259" key="3">
    <source>
        <dbReference type="Pfam" id="PF14739"/>
    </source>
</evidence>
<dbReference type="GO" id="GO:0005737">
    <property type="term" value="C:cytoplasm"/>
    <property type="evidence" value="ECO:0007669"/>
    <property type="project" value="TreeGrafter"/>
</dbReference>
<feature type="coiled-coil region" evidence="1">
    <location>
        <begin position="279"/>
        <end position="343"/>
    </location>
</feature>
<keyword evidence="5" id="KW-1185">Reference proteome</keyword>
<dbReference type="Proteomes" id="UP000558488">
    <property type="component" value="Unassembled WGS sequence"/>
</dbReference>
<evidence type="ECO:0000256" key="2">
    <source>
        <dbReference type="SAM" id="MobiDB-lite"/>
    </source>
</evidence>
<feature type="domain" description="DUF4472" evidence="3">
    <location>
        <begin position="54"/>
        <end position="159"/>
    </location>
</feature>
<dbReference type="InterPro" id="IPR029329">
    <property type="entry name" value="DUF4472"/>
</dbReference>
<feature type="region of interest" description="Disordered" evidence="2">
    <location>
        <begin position="1"/>
        <end position="33"/>
    </location>
</feature>
<dbReference type="PANTHER" id="PTHR22106:SF5">
    <property type="entry name" value="COILED-COIL DOMAIN-CONTAINING PROTEIN 78"/>
    <property type="match status" value="1"/>
</dbReference>
<feature type="coiled-coil region" evidence="1">
    <location>
        <begin position="76"/>
        <end position="103"/>
    </location>
</feature>
<feature type="coiled-coil region" evidence="1">
    <location>
        <begin position="156"/>
        <end position="218"/>
    </location>
</feature>
<protein>
    <submittedName>
        <fullName evidence="4">Coiled-coil domain containing 78</fullName>
    </submittedName>
</protein>
<evidence type="ECO:0000313" key="5">
    <source>
        <dbReference type="Proteomes" id="UP000558488"/>
    </source>
</evidence>
<evidence type="ECO:0000256" key="1">
    <source>
        <dbReference type="SAM" id="Coils"/>
    </source>
</evidence>
<feature type="compositionally biased region" description="Low complexity" evidence="2">
    <location>
        <begin position="1"/>
        <end position="10"/>
    </location>
</feature>